<evidence type="ECO:0000256" key="3">
    <source>
        <dbReference type="ARBA" id="ARBA00022679"/>
    </source>
</evidence>
<keyword evidence="8" id="KW-1185">Reference proteome</keyword>
<dbReference type="GO" id="GO:0008170">
    <property type="term" value="F:N-methyltransferase activity"/>
    <property type="evidence" value="ECO:0007669"/>
    <property type="project" value="InterPro"/>
</dbReference>
<evidence type="ECO:0000313" key="8">
    <source>
        <dbReference type="Proteomes" id="UP000244655"/>
    </source>
</evidence>
<evidence type="ECO:0000256" key="2">
    <source>
        <dbReference type="ARBA" id="ARBA00022603"/>
    </source>
</evidence>
<dbReference type="InterPro" id="IPR029063">
    <property type="entry name" value="SAM-dependent_MTases_sf"/>
</dbReference>
<keyword evidence="2" id="KW-0489">Methyltransferase</keyword>
<dbReference type="Pfam" id="PF01555">
    <property type="entry name" value="N6_N4_Mtase"/>
    <property type="match status" value="1"/>
</dbReference>
<evidence type="ECO:0000256" key="1">
    <source>
        <dbReference type="ARBA" id="ARBA00011900"/>
    </source>
</evidence>
<reference evidence="7 8" key="1">
    <citation type="submission" date="2018-01" db="EMBL/GenBank/DDBJ databases">
        <title>Genome sequence of Borrelia tachyglossi.</title>
        <authorList>
            <person name="Gofton A.W."/>
        </authorList>
    </citation>
    <scope>NUCLEOTIDE SEQUENCE [LARGE SCALE GENOMIC DNA]</scope>
    <source>
        <strain evidence="7 8">Bc-F10-1268</strain>
    </source>
</reference>
<proteinExistence type="predicted"/>
<organism evidence="7 8">
    <name type="scientific">Candidatus Borreliella tachyglossi</name>
    <dbReference type="NCBI Taxonomy" id="1964448"/>
    <lineage>
        <taxon>Bacteria</taxon>
        <taxon>Pseudomonadati</taxon>
        <taxon>Spirochaetota</taxon>
        <taxon>Spirochaetia</taxon>
        <taxon>Spirochaetales</taxon>
        <taxon>Borreliaceae</taxon>
        <taxon>Borreliella</taxon>
    </lineage>
</organism>
<dbReference type="OrthoDB" id="9800801at2"/>
<dbReference type="SUPFAM" id="SSF53335">
    <property type="entry name" value="S-adenosyl-L-methionine-dependent methyltransferases"/>
    <property type="match status" value="1"/>
</dbReference>
<dbReference type="InterPro" id="IPR002941">
    <property type="entry name" value="DNA_methylase_N4/N6"/>
</dbReference>
<protein>
    <recommendedName>
        <fullName evidence="1">site-specific DNA-methyltransferase (adenine-specific)</fullName>
        <ecNumber evidence="1">2.1.1.72</ecNumber>
    </recommendedName>
</protein>
<dbReference type="Gene3D" id="3.40.50.150">
    <property type="entry name" value="Vaccinia Virus protein VP39"/>
    <property type="match status" value="1"/>
</dbReference>
<dbReference type="GO" id="GO:0032259">
    <property type="term" value="P:methylation"/>
    <property type="evidence" value="ECO:0007669"/>
    <property type="project" value="UniProtKB-KW"/>
</dbReference>
<evidence type="ECO:0000259" key="6">
    <source>
        <dbReference type="Pfam" id="PF01555"/>
    </source>
</evidence>
<evidence type="ECO:0000256" key="5">
    <source>
        <dbReference type="ARBA" id="ARBA00047942"/>
    </source>
</evidence>
<name>A0A2S1LVZ1_9SPIR</name>
<dbReference type="EMBL" id="CP025785">
    <property type="protein sequence ID" value="AWG42462.1"/>
    <property type="molecule type" value="Genomic_DNA"/>
</dbReference>
<dbReference type="RefSeq" id="WP_108728859.1">
    <property type="nucleotide sequence ID" value="NZ_CP025785.1"/>
</dbReference>
<feature type="domain" description="DNA methylase N-4/N-6" evidence="6">
    <location>
        <begin position="4"/>
        <end position="57"/>
    </location>
</feature>
<dbReference type="GO" id="GO:0003677">
    <property type="term" value="F:DNA binding"/>
    <property type="evidence" value="ECO:0007669"/>
    <property type="project" value="InterPro"/>
</dbReference>
<dbReference type="Proteomes" id="UP000244655">
    <property type="component" value="Chromosome"/>
</dbReference>
<dbReference type="EC" id="2.1.1.72" evidence="1"/>
<accession>A0A2S1LVZ1</accession>
<keyword evidence="4" id="KW-0949">S-adenosyl-L-methionine</keyword>
<keyword evidence="3" id="KW-0808">Transferase</keyword>
<comment type="catalytic activity">
    <reaction evidence="5">
        <text>a 2'-deoxyadenosine in DNA + S-adenosyl-L-methionine = an N(6)-methyl-2'-deoxyadenosine in DNA + S-adenosyl-L-homocysteine + H(+)</text>
        <dbReference type="Rhea" id="RHEA:15197"/>
        <dbReference type="Rhea" id="RHEA-COMP:12418"/>
        <dbReference type="Rhea" id="RHEA-COMP:12419"/>
        <dbReference type="ChEBI" id="CHEBI:15378"/>
        <dbReference type="ChEBI" id="CHEBI:57856"/>
        <dbReference type="ChEBI" id="CHEBI:59789"/>
        <dbReference type="ChEBI" id="CHEBI:90615"/>
        <dbReference type="ChEBI" id="CHEBI:90616"/>
        <dbReference type="EC" id="2.1.1.72"/>
    </reaction>
</comment>
<gene>
    <name evidence="7" type="ORF">CR532_00315</name>
</gene>
<evidence type="ECO:0000256" key="4">
    <source>
        <dbReference type="ARBA" id="ARBA00022691"/>
    </source>
</evidence>
<sequence>MSYINSQSKECIGYPIQKLEVLLEHIIKASSNEGDIIADFFCDCGTTITFAEKLQRK</sequence>
<dbReference type="PRINTS" id="PR00506">
    <property type="entry name" value="D21N6MTFRASE"/>
</dbReference>
<evidence type="ECO:0000313" key="7">
    <source>
        <dbReference type="EMBL" id="AWG42462.1"/>
    </source>
</evidence>
<dbReference type="AlphaFoldDB" id="A0A2S1LVZ1"/>
<dbReference type="InterPro" id="IPR002295">
    <property type="entry name" value="N4/N6-MTase_EcoPI_Mod-like"/>
</dbReference>
<dbReference type="GO" id="GO:0009007">
    <property type="term" value="F:site-specific DNA-methyltransferase (adenine-specific) activity"/>
    <property type="evidence" value="ECO:0007669"/>
    <property type="project" value="UniProtKB-EC"/>
</dbReference>